<proteinExistence type="predicted"/>
<sequence>MSHPLFHDAASRQRRQLRVYIARLNGPQRAASQGACARPRILLVSRKPRWPTQVSNEAIYQDAWYVGNNFKPPCVVSSKTTLHFAKELSGEDKGAIRNDEEEWSRRKRSVTTTTIATQRPYVAMRRCSRWSVPCPRQVDARAQGAGHGTADGLAPIVHTSKHTSASGTDDCGGRW</sequence>
<accession>A0A371DDE1</accession>
<dbReference type="EMBL" id="KZ857399">
    <property type="protein sequence ID" value="RDX50538.1"/>
    <property type="molecule type" value="Genomic_DNA"/>
</dbReference>
<gene>
    <name evidence="2" type="ORF">OH76DRAFT_456344</name>
</gene>
<organism evidence="2 3">
    <name type="scientific">Lentinus brumalis</name>
    <dbReference type="NCBI Taxonomy" id="2498619"/>
    <lineage>
        <taxon>Eukaryota</taxon>
        <taxon>Fungi</taxon>
        <taxon>Dikarya</taxon>
        <taxon>Basidiomycota</taxon>
        <taxon>Agaricomycotina</taxon>
        <taxon>Agaricomycetes</taxon>
        <taxon>Polyporales</taxon>
        <taxon>Polyporaceae</taxon>
        <taxon>Lentinus</taxon>
    </lineage>
</organism>
<reference evidence="2 3" key="1">
    <citation type="journal article" date="2018" name="Biotechnol. Biofuels">
        <title>Integrative visual omics of the white-rot fungus Polyporus brumalis exposes the biotechnological potential of its oxidative enzymes for delignifying raw plant biomass.</title>
        <authorList>
            <person name="Miyauchi S."/>
            <person name="Rancon A."/>
            <person name="Drula E."/>
            <person name="Hage H."/>
            <person name="Chaduli D."/>
            <person name="Favel A."/>
            <person name="Grisel S."/>
            <person name="Henrissat B."/>
            <person name="Herpoel-Gimbert I."/>
            <person name="Ruiz-Duenas F.J."/>
            <person name="Chevret D."/>
            <person name="Hainaut M."/>
            <person name="Lin J."/>
            <person name="Wang M."/>
            <person name="Pangilinan J."/>
            <person name="Lipzen A."/>
            <person name="Lesage-Meessen L."/>
            <person name="Navarro D."/>
            <person name="Riley R."/>
            <person name="Grigoriev I.V."/>
            <person name="Zhou S."/>
            <person name="Raouche S."/>
            <person name="Rosso M.N."/>
        </authorList>
    </citation>
    <scope>NUCLEOTIDE SEQUENCE [LARGE SCALE GENOMIC DNA]</scope>
    <source>
        <strain evidence="2 3">BRFM 1820</strain>
    </source>
</reference>
<evidence type="ECO:0000313" key="3">
    <source>
        <dbReference type="Proteomes" id="UP000256964"/>
    </source>
</evidence>
<keyword evidence="3" id="KW-1185">Reference proteome</keyword>
<evidence type="ECO:0000313" key="2">
    <source>
        <dbReference type="EMBL" id="RDX50538.1"/>
    </source>
</evidence>
<dbReference type="Proteomes" id="UP000256964">
    <property type="component" value="Unassembled WGS sequence"/>
</dbReference>
<protein>
    <submittedName>
        <fullName evidence="2">Uncharacterized protein</fullName>
    </submittedName>
</protein>
<feature type="region of interest" description="Disordered" evidence="1">
    <location>
        <begin position="143"/>
        <end position="175"/>
    </location>
</feature>
<dbReference type="AlphaFoldDB" id="A0A371DDE1"/>
<name>A0A371DDE1_9APHY</name>
<evidence type="ECO:0000256" key="1">
    <source>
        <dbReference type="SAM" id="MobiDB-lite"/>
    </source>
</evidence>